<evidence type="ECO:0000313" key="3">
    <source>
        <dbReference type="Proteomes" id="UP000095706"/>
    </source>
</evidence>
<dbReference type="EMBL" id="CYYV01000007">
    <property type="protein sequence ID" value="CUO28445.1"/>
    <property type="molecule type" value="Genomic_DNA"/>
</dbReference>
<evidence type="ECO:0000313" key="2">
    <source>
        <dbReference type="EMBL" id="CUO28445.1"/>
    </source>
</evidence>
<organism evidence="2 3">
    <name type="scientific">Fusicatenibacter saccharivorans</name>
    <dbReference type="NCBI Taxonomy" id="1150298"/>
    <lineage>
        <taxon>Bacteria</taxon>
        <taxon>Bacillati</taxon>
        <taxon>Bacillota</taxon>
        <taxon>Clostridia</taxon>
        <taxon>Lachnospirales</taxon>
        <taxon>Lachnospiraceae</taxon>
        <taxon>Fusicatenibacter</taxon>
    </lineage>
</organism>
<proteinExistence type="predicted"/>
<feature type="compositionally biased region" description="Acidic residues" evidence="1">
    <location>
        <begin position="39"/>
        <end position="53"/>
    </location>
</feature>
<name>A0A174DWN4_9FIRM</name>
<protein>
    <submittedName>
        <fullName evidence="2">Uncharacterized protein</fullName>
    </submittedName>
</protein>
<reference evidence="2 3" key="1">
    <citation type="submission" date="2015-09" db="EMBL/GenBank/DDBJ databases">
        <authorList>
            <consortium name="Pathogen Informatics"/>
        </authorList>
    </citation>
    <scope>NUCLEOTIDE SEQUENCE [LARGE SCALE GENOMIC DNA]</scope>
    <source>
        <strain evidence="2 3">2789STDY5608849</strain>
    </source>
</reference>
<feature type="compositionally biased region" description="Basic and acidic residues" evidence="1">
    <location>
        <begin position="174"/>
        <end position="198"/>
    </location>
</feature>
<feature type="compositionally biased region" description="Low complexity" evidence="1">
    <location>
        <begin position="309"/>
        <end position="319"/>
    </location>
</feature>
<gene>
    <name evidence="2" type="ORF">ERS852406_01643</name>
</gene>
<evidence type="ECO:0000256" key="1">
    <source>
        <dbReference type="SAM" id="MobiDB-lite"/>
    </source>
</evidence>
<feature type="compositionally biased region" description="Acidic residues" evidence="1">
    <location>
        <begin position="123"/>
        <end position="134"/>
    </location>
</feature>
<sequence>MRKKTICAMMTGFLAIQGIEVHAETQQATGEAASAVESVELEAEITENSDVTDADGKAGPEKQLPDEKSEEEPPIEEKPEQEPEPPEEKTDPAETGKKETEGEEKMLPPTVIPDPEKEPAERWEEEEEEISEDSESGKPEELPEAGDMGSGESESEEGCEETDTKESETEESDSERTDFGEMDTEKPDYEDTGSEKSGTENLMPEDPEPEKPDMEETKQESPSTEKESENQTSETKAPEKEEPTVMPDAGKSNTEKQEQTEPGQSSPEKEELKTDEQLPVAAATPEEVTQDPDDIPLQTEESSPPPAETPSESAGEEPSQIPPQIIADFILSQIADEDFEAPIPLIIRPADTSVEIDPGYTPEILLEGAADTAEILSCMVNGSEAEYEWKENKICLKAESLSEGYNRITVKVRGADGIVRTMKPWEVNVKPKTSTLVSQRTSQKPKGTRLLQSLRRLWNLIRAIAEIQNQTTRYLRALCRK</sequence>
<accession>A0A174DWN4</accession>
<feature type="compositionally biased region" description="Basic and acidic residues" evidence="1">
    <location>
        <begin position="209"/>
        <end position="229"/>
    </location>
</feature>
<dbReference type="Proteomes" id="UP000095706">
    <property type="component" value="Unassembled WGS sequence"/>
</dbReference>
<feature type="compositionally biased region" description="Basic and acidic residues" evidence="1">
    <location>
        <begin position="75"/>
        <end position="106"/>
    </location>
</feature>
<feature type="region of interest" description="Disordered" evidence="1">
    <location>
        <begin position="29"/>
        <end position="320"/>
    </location>
</feature>
<feature type="compositionally biased region" description="Basic and acidic residues" evidence="1">
    <location>
        <begin position="54"/>
        <end position="67"/>
    </location>
</feature>
<dbReference type="AlphaFoldDB" id="A0A174DWN4"/>
<feature type="compositionally biased region" description="Basic and acidic residues" evidence="1">
    <location>
        <begin position="267"/>
        <end position="276"/>
    </location>
</feature>
<dbReference type="RefSeq" id="WP_055227594.1">
    <property type="nucleotide sequence ID" value="NZ_CAXSRP010000004.1"/>
</dbReference>